<name>A0A3S9NXL8_9BACT</name>
<keyword evidence="2" id="KW-1185">Reference proteome</keyword>
<dbReference type="OrthoDB" id="614457at2"/>
<gene>
    <name evidence="1" type="ORF">EI427_00305</name>
</gene>
<protein>
    <submittedName>
        <fullName evidence="1">SusD/RagB family nutrient-binding outer membrane lipoprotein</fullName>
    </submittedName>
</protein>
<dbReference type="EMBL" id="CP034562">
    <property type="protein sequence ID" value="AZQ60701.1"/>
    <property type="molecule type" value="Genomic_DNA"/>
</dbReference>
<proteinExistence type="predicted"/>
<dbReference type="SUPFAM" id="SSF48452">
    <property type="entry name" value="TPR-like"/>
    <property type="match status" value="1"/>
</dbReference>
<organism evidence="1 2">
    <name type="scientific">Flammeovirga pectinis</name>
    <dbReference type="NCBI Taxonomy" id="2494373"/>
    <lineage>
        <taxon>Bacteria</taxon>
        <taxon>Pseudomonadati</taxon>
        <taxon>Bacteroidota</taxon>
        <taxon>Cytophagia</taxon>
        <taxon>Cytophagales</taxon>
        <taxon>Flammeovirgaceae</taxon>
        <taxon>Flammeovirga</taxon>
    </lineage>
</organism>
<dbReference type="Proteomes" id="UP000267268">
    <property type="component" value="Chromosome 1"/>
</dbReference>
<evidence type="ECO:0000313" key="2">
    <source>
        <dbReference type="Proteomes" id="UP000267268"/>
    </source>
</evidence>
<reference evidence="1 2" key="1">
    <citation type="submission" date="2018-12" db="EMBL/GenBank/DDBJ databases">
        <title>Flammeovirga pectinis sp. nov., isolated from the gut of the Korean scallop, Patinopecten yessoensis.</title>
        <authorList>
            <person name="Bae J.-W."/>
            <person name="Jeong Y.-S."/>
            <person name="Kang W."/>
        </authorList>
    </citation>
    <scope>NUCLEOTIDE SEQUENCE [LARGE SCALE GENOMIC DNA]</scope>
    <source>
        <strain evidence="1 2">L12M1</strain>
    </source>
</reference>
<dbReference type="Pfam" id="PF12771">
    <property type="entry name" value="SusD-like_2"/>
    <property type="match status" value="1"/>
</dbReference>
<accession>A0A3S9NXL8</accession>
<dbReference type="AlphaFoldDB" id="A0A3S9NXL8"/>
<keyword evidence="1" id="KW-0449">Lipoprotein</keyword>
<dbReference type="KEGG" id="fll:EI427_00305"/>
<dbReference type="Gene3D" id="1.25.40.390">
    <property type="match status" value="1"/>
</dbReference>
<evidence type="ECO:0000313" key="1">
    <source>
        <dbReference type="EMBL" id="AZQ60701.1"/>
    </source>
</evidence>
<dbReference type="PROSITE" id="PS51257">
    <property type="entry name" value="PROKAR_LIPOPROTEIN"/>
    <property type="match status" value="1"/>
</dbReference>
<dbReference type="InterPro" id="IPR041662">
    <property type="entry name" value="SusD-like_2"/>
</dbReference>
<dbReference type="InterPro" id="IPR011990">
    <property type="entry name" value="TPR-like_helical_dom_sf"/>
</dbReference>
<sequence>MIMDKKIITLLQRGCLALTFLLTFSCDSILDINTDPFAAGDDQIAEQPGLLMTTVITSISSDKVMETNLFNRWSQHYVGAGASVFSEADNYSIPAYPQTNTWSTYYVSALKNASRGEQLALSVGEQNTAAQFKIIQAFAFYHLTLMFEDIPFSESLNTDVLFPKGDTQENVLKGIVQMIDQAIADIDITNNEKISGEDLLFKGDLTRWIKFANSIKIKTLMVLAQKDPTYAKSRLEKAFNDDHVDELAEQVQLDYYDDLTNANQFYKLHYQYAGGQSLFFYASNPFIDLLRGSNDPRIDIFYDRPEGTSEAVPHRGVDPGSRSSFTVTSSLSLHFISATSPDFWVTAAEMRFLRAEAILKGWISGDASDADQYYKEGIILNIIHLNNLATVLDSGRGITQGEFDIYIGGLPDLDNLSDANAIKAVYQQGYIETFNRGMDAWTYVRRTGYPENKPLPVDAVLSSHITRLPYSPSEVSANPNIPKQKALDLPMWFMSSN</sequence>